<keyword evidence="8" id="KW-1185">Reference proteome</keyword>
<dbReference type="PANTHER" id="PTHR43248">
    <property type="entry name" value="2-SUCCINYL-6-HYDROXY-2,4-CYCLOHEXADIENE-1-CARBOXYLATE SYNTHASE"/>
    <property type="match status" value="1"/>
</dbReference>
<comment type="similarity">
    <text evidence="1">Belongs to the peptidase S33 family.</text>
</comment>
<dbReference type="InterPro" id="IPR013595">
    <property type="entry name" value="Pept_S33_TAP-like_C"/>
</dbReference>
<sequence>MTLATTRAVRVALVSALALGTVVSGLGAASAQPEASSTTRPAAWGPCAADVLAEIPAAQRDKVSCAVQQVPVDHSRPRGDSTGIIMMKRPALDPSKKIGSLFINPGGPGGAGLIYSAYGSSFFTPEILEKFDLIGFDPRGVGRSAPLRCFRTQEEADAVNDGWFALPITKDEIASTIRQSKAYTDYCKINAGPLLNFMSTEAVARDLDVMREAVGDKQLTYVGFSYGTLLGATYANIFPQKSRALVLDGNVDPQLRLTNGAQYDRERARGFEIALDAMLKRCDTVGVAKCAFAGDARKKFDKIRETLRKGPTTLPDGSQVNLTTLVGRTSSNLYSPSTFKALTAWLQAIHAAQNPSAAAALGVQSVVDVPVLNNLGGRADVRALPDTPYTADDSYYAVNCTDKPFTKSTRNWATTAAKWEKESPTFGRYQAASDLLTCATWPTRHPDRWIGPWNRKTKNPVVVVGNYYDPATQYLFSQRMAKQLGNARLISVDAFGHCILGDSAGADAAVTRYLVDLTPPVNGSVYQPNVQPFA</sequence>
<feature type="domain" description="AB hydrolase-1" evidence="5">
    <location>
        <begin position="101"/>
        <end position="254"/>
    </location>
</feature>
<proteinExistence type="inferred from homology"/>
<dbReference type="InterPro" id="IPR029058">
    <property type="entry name" value="AB_hydrolase_fold"/>
</dbReference>
<evidence type="ECO:0000313" key="8">
    <source>
        <dbReference type="Proteomes" id="UP001595690"/>
    </source>
</evidence>
<dbReference type="InterPro" id="IPR051601">
    <property type="entry name" value="Serine_prot/Carboxylest_S33"/>
</dbReference>
<name>A0ABV8BUY2_9PSEU</name>
<evidence type="ECO:0000259" key="6">
    <source>
        <dbReference type="Pfam" id="PF08386"/>
    </source>
</evidence>
<keyword evidence="3 7" id="KW-0378">Hydrolase</keyword>
<dbReference type="InterPro" id="IPR000073">
    <property type="entry name" value="AB_hydrolase_1"/>
</dbReference>
<protein>
    <submittedName>
        <fullName evidence="7">Alpha/beta hydrolase</fullName>
    </submittedName>
</protein>
<reference evidence="8" key="1">
    <citation type="journal article" date="2019" name="Int. J. Syst. Evol. Microbiol.">
        <title>The Global Catalogue of Microorganisms (GCM) 10K type strain sequencing project: providing services to taxonomists for standard genome sequencing and annotation.</title>
        <authorList>
            <consortium name="The Broad Institute Genomics Platform"/>
            <consortium name="The Broad Institute Genome Sequencing Center for Infectious Disease"/>
            <person name="Wu L."/>
            <person name="Ma J."/>
        </authorList>
    </citation>
    <scope>NUCLEOTIDE SEQUENCE [LARGE SCALE GENOMIC DNA]</scope>
    <source>
        <strain evidence="8">CGMCC 4.7405</strain>
    </source>
</reference>
<evidence type="ECO:0000256" key="3">
    <source>
        <dbReference type="ARBA" id="ARBA00022801"/>
    </source>
</evidence>
<dbReference type="SUPFAM" id="SSF53474">
    <property type="entry name" value="alpha/beta-Hydrolases"/>
    <property type="match status" value="1"/>
</dbReference>
<evidence type="ECO:0000256" key="1">
    <source>
        <dbReference type="ARBA" id="ARBA00010088"/>
    </source>
</evidence>
<organism evidence="7 8">
    <name type="scientific">Lentzea rhizosphaerae</name>
    <dbReference type="NCBI Taxonomy" id="2041025"/>
    <lineage>
        <taxon>Bacteria</taxon>
        <taxon>Bacillati</taxon>
        <taxon>Actinomycetota</taxon>
        <taxon>Actinomycetes</taxon>
        <taxon>Pseudonocardiales</taxon>
        <taxon>Pseudonocardiaceae</taxon>
        <taxon>Lentzea</taxon>
    </lineage>
</organism>
<feature type="signal peptide" evidence="4">
    <location>
        <begin position="1"/>
        <end position="31"/>
    </location>
</feature>
<gene>
    <name evidence="7" type="ORF">ACFOWZ_16885</name>
</gene>
<dbReference type="GO" id="GO:0016787">
    <property type="term" value="F:hydrolase activity"/>
    <property type="evidence" value="ECO:0007669"/>
    <property type="project" value="UniProtKB-KW"/>
</dbReference>
<dbReference type="RefSeq" id="WP_382373476.1">
    <property type="nucleotide sequence ID" value="NZ_JBHRZI010000015.1"/>
</dbReference>
<evidence type="ECO:0000256" key="2">
    <source>
        <dbReference type="ARBA" id="ARBA00022729"/>
    </source>
</evidence>
<evidence type="ECO:0000313" key="7">
    <source>
        <dbReference type="EMBL" id="MFC3893152.1"/>
    </source>
</evidence>
<evidence type="ECO:0000259" key="5">
    <source>
        <dbReference type="Pfam" id="PF00561"/>
    </source>
</evidence>
<dbReference type="Gene3D" id="3.40.50.1820">
    <property type="entry name" value="alpha/beta hydrolase"/>
    <property type="match status" value="1"/>
</dbReference>
<dbReference type="Pfam" id="PF00561">
    <property type="entry name" value="Abhydrolase_1"/>
    <property type="match status" value="1"/>
</dbReference>
<keyword evidence="2 4" id="KW-0732">Signal</keyword>
<dbReference type="PANTHER" id="PTHR43248:SF29">
    <property type="entry name" value="TRIPEPTIDYL AMINOPEPTIDASE"/>
    <property type="match status" value="1"/>
</dbReference>
<dbReference type="EMBL" id="JBHRZI010000015">
    <property type="protein sequence ID" value="MFC3893152.1"/>
    <property type="molecule type" value="Genomic_DNA"/>
</dbReference>
<dbReference type="Pfam" id="PF08386">
    <property type="entry name" value="Abhydrolase_4"/>
    <property type="match status" value="1"/>
</dbReference>
<evidence type="ECO:0000256" key="4">
    <source>
        <dbReference type="SAM" id="SignalP"/>
    </source>
</evidence>
<comment type="caution">
    <text evidence="7">The sequence shown here is derived from an EMBL/GenBank/DDBJ whole genome shotgun (WGS) entry which is preliminary data.</text>
</comment>
<feature type="domain" description="Peptidase S33 tripeptidyl aminopeptidase-like C-terminal" evidence="6">
    <location>
        <begin position="424"/>
        <end position="524"/>
    </location>
</feature>
<dbReference type="Proteomes" id="UP001595690">
    <property type="component" value="Unassembled WGS sequence"/>
</dbReference>
<feature type="chain" id="PRO_5046870746" evidence="4">
    <location>
        <begin position="32"/>
        <end position="534"/>
    </location>
</feature>
<accession>A0ABV8BUY2</accession>